<dbReference type="Proteomes" id="UP000274131">
    <property type="component" value="Unassembled WGS sequence"/>
</dbReference>
<evidence type="ECO:0000313" key="3">
    <source>
        <dbReference type="Proteomes" id="UP000274131"/>
    </source>
</evidence>
<reference evidence="4" key="1">
    <citation type="submission" date="2017-02" db="UniProtKB">
        <authorList>
            <consortium name="WormBaseParasite"/>
        </authorList>
    </citation>
    <scope>IDENTIFICATION</scope>
</reference>
<protein>
    <submittedName>
        <fullName evidence="4">Secreted protein</fullName>
    </submittedName>
</protein>
<evidence type="ECO:0000256" key="1">
    <source>
        <dbReference type="SAM" id="SignalP"/>
    </source>
</evidence>
<dbReference type="OrthoDB" id="5778723at2759"/>
<sequence>MLGLKTVLVLSLLLVAVSAFYGRQLRNFVRFRKPEDLYQPSFRTVLCGTHPIRIQMDADPEVMCNEYYRMSAAAAVNDGL</sequence>
<feature type="signal peptide" evidence="1">
    <location>
        <begin position="1"/>
        <end position="19"/>
    </location>
</feature>
<proteinExistence type="predicted"/>
<keyword evidence="3" id="KW-1185">Reference proteome</keyword>
<accession>A0A0N4VHW5</accession>
<evidence type="ECO:0000313" key="2">
    <source>
        <dbReference type="EMBL" id="VDD95010.1"/>
    </source>
</evidence>
<feature type="chain" id="PRO_5043122946" evidence="1">
    <location>
        <begin position="20"/>
        <end position="80"/>
    </location>
</feature>
<name>A0A0N4VHW5_ENTVE</name>
<organism evidence="4">
    <name type="scientific">Enterobius vermicularis</name>
    <name type="common">Human pinworm</name>
    <dbReference type="NCBI Taxonomy" id="51028"/>
    <lineage>
        <taxon>Eukaryota</taxon>
        <taxon>Metazoa</taxon>
        <taxon>Ecdysozoa</taxon>
        <taxon>Nematoda</taxon>
        <taxon>Chromadorea</taxon>
        <taxon>Rhabditida</taxon>
        <taxon>Spirurina</taxon>
        <taxon>Oxyuridomorpha</taxon>
        <taxon>Oxyuroidea</taxon>
        <taxon>Oxyuridae</taxon>
        <taxon>Enterobius</taxon>
    </lineage>
</organism>
<evidence type="ECO:0000313" key="4">
    <source>
        <dbReference type="WBParaSite" id="EVEC_0001041601-mRNA-1"/>
    </source>
</evidence>
<dbReference type="AlphaFoldDB" id="A0A0N4VHW5"/>
<gene>
    <name evidence="2" type="ORF">EVEC_LOCUS9761</name>
</gene>
<reference evidence="2 3" key="2">
    <citation type="submission" date="2018-10" db="EMBL/GenBank/DDBJ databases">
        <authorList>
            <consortium name="Pathogen Informatics"/>
        </authorList>
    </citation>
    <scope>NUCLEOTIDE SEQUENCE [LARGE SCALE GENOMIC DNA]</scope>
</reference>
<dbReference type="EMBL" id="UXUI01010282">
    <property type="protein sequence ID" value="VDD95010.1"/>
    <property type="molecule type" value="Genomic_DNA"/>
</dbReference>
<keyword evidence="1" id="KW-0732">Signal</keyword>
<dbReference type="WBParaSite" id="EVEC_0001041601-mRNA-1">
    <property type="protein sequence ID" value="EVEC_0001041601-mRNA-1"/>
    <property type="gene ID" value="EVEC_0001041601"/>
</dbReference>